<dbReference type="RefSeq" id="WP_198747690.1">
    <property type="nucleotide sequence ID" value="NZ_JAEHTE010000023.1"/>
</dbReference>
<dbReference type="EMBL" id="JAEHTE010000023">
    <property type="protein sequence ID" value="MBI6885761.1"/>
    <property type="molecule type" value="Genomic_DNA"/>
</dbReference>
<sequence length="138" mass="15406">MILANLDDAHALCAILAAMVEVRVEDTEIQYSAEYRNAFADAGLFAESLAKRKSPGSWLANFFFRQAMASVYTPWRRNVDSCIEQIQAKSPIAQLFLTAGFQPLVCCTKPDVMLESIADFDDIFEKIGIQFTCRPKSA</sequence>
<evidence type="ECO:0000313" key="1">
    <source>
        <dbReference type="EMBL" id="MBI6885761.1"/>
    </source>
</evidence>
<dbReference type="Proteomes" id="UP000637061">
    <property type="component" value="Unassembled WGS sequence"/>
</dbReference>
<accession>A0A8I1EHT0</accession>
<comment type="caution">
    <text evidence="1">The sequence shown here is derived from an EMBL/GenBank/DDBJ whole genome shotgun (WGS) entry which is preliminary data.</text>
</comment>
<proteinExistence type="predicted"/>
<evidence type="ECO:0000313" key="2">
    <source>
        <dbReference type="Proteomes" id="UP000637061"/>
    </source>
</evidence>
<protein>
    <submittedName>
        <fullName evidence="1">Uncharacterized protein</fullName>
    </submittedName>
</protein>
<gene>
    <name evidence="1" type="ORF">JEU22_17790</name>
</gene>
<dbReference type="AlphaFoldDB" id="A0A8I1EHT0"/>
<organism evidence="1 2">
    <name type="scientific">Pseudomonas putida</name>
    <name type="common">Arthrobacter siderocapsulatus</name>
    <dbReference type="NCBI Taxonomy" id="303"/>
    <lineage>
        <taxon>Bacteria</taxon>
        <taxon>Pseudomonadati</taxon>
        <taxon>Pseudomonadota</taxon>
        <taxon>Gammaproteobacteria</taxon>
        <taxon>Pseudomonadales</taxon>
        <taxon>Pseudomonadaceae</taxon>
        <taxon>Pseudomonas</taxon>
    </lineage>
</organism>
<name>A0A8I1EHT0_PSEPU</name>
<reference evidence="1" key="1">
    <citation type="submission" date="2020-12" db="EMBL/GenBank/DDBJ databases">
        <title>Enhanced detection system for hospital associated transmission using whole genome sequencing surveillance.</title>
        <authorList>
            <person name="Harrison L.H."/>
            <person name="Van Tyne D."/>
            <person name="Marsh J.W."/>
            <person name="Griffith M.P."/>
            <person name="Snyder D.J."/>
            <person name="Cooper V.S."/>
            <person name="Mustapha M."/>
        </authorList>
    </citation>
    <scope>NUCLEOTIDE SEQUENCE</scope>
    <source>
        <strain evidence="1">PSB00042</strain>
    </source>
</reference>